<dbReference type="InterPro" id="IPR050553">
    <property type="entry name" value="Thioredoxin_ResA/DsbE_sf"/>
</dbReference>
<dbReference type="GO" id="GO:0015036">
    <property type="term" value="F:disulfide oxidoreductase activity"/>
    <property type="evidence" value="ECO:0007669"/>
    <property type="project" value="InterPro"/>
</dbReference>
<evidence type="ECO:0000256" key="5">
    <source>
        <dbReference type="ARBA" id="ARBA00023284"/>
    </source>
</evidence>
<evidence type="ECO:0000256" key="3">
    <source>
        <dbReference type="ARBA" id="ARBA00022748"/>
    </source>
</evidence>
<evidence type="ECO:0000313" key="7">
    <source>
        <dbReference type="EMBL" id="RZT36352.1"/>
    </source>
</evidence>
<dbReference type="CDD" id="cd03010">
    <property type="entry name" value="TlpA_like_DsbE"/>
    <property type="match status" value="1"/>
</dbReference>
<evidence type="ECO:0000256" key="4">
    <source>
        <dbReference type="ARBA" id="ARBA00023157"/>
    </source>
</evidence>
<dbReference type="OrthoDB" id="9811352at2"/>
<reference evidence="7 8" key="1">
    <citation type="journal article" date="2015" name="Stand. Genomic Sci.">
        <title>Genomic Encyclopedia of Bacterial and Archaeal Type Strains, Phase III: the genomes of soil and plant-associated and newly described type strains.</title>
        <authorList>
            <person name="Whitman W.B."/>
            <person name="Woyke T."/>
            <person name="Klenk H.P."/>
            <person name="Zhou Y."/>
            <person name="Lilburn T.G."/>
            <person name="Beck B.J."/>
            <person name="De Vos P."/>
            <person name="Vandamme P."/>
            <person name="Eisen J.A."/>
            <person name="Garrity G."/>
            <person name="Hugenholtz P."/>
            <person name="Kyrpides N.C."/>
        </authorList>
    </citation>
    <scope>NUCLEOTIDE SEQUENCE [LARGE SCALE GENOMIC DNA]</scope>
    <source>
        <strain evidence="7 8">ASC-9842</strain>
    </source>
</reference>
<dbReference type="PANTHER" id="PTHR42852">
    <property type="entry name" value="THIOL:DISULFIDE INTERCHANGE PROTEIN DSBE"/>
    <property type="match status" value="1"/>
</dbReference>
<dbReference type="InterPro" id="IPR017937">
    <property type="entry name" value="Thioredoxin_CS"/>
</dbReference>
<dbReference type="Pfam" id="PF08534">
    <property type="entry name" value="Redoxin"/>
    <property type="match status" value="1"/>
</dbReference>
<evidence type="ECO:0000313" key="8">
    <source>
        <dbReference type="Proteomes" id="UP000291078"/>
    </source>
</evidence>
<dbReference type="InterPro" id="IPR036249">
    <property type="entry name" value="Thioredoxin-like_sf"/>
</dbReference>
<dbReference type="InterPro" id="IPR013740">
    <property type="entry name" value="Redoxin"/>
</dbReference>
<dbReference type="InterPro" id="IPR004799">
    <property type="entry name" value="Periplasmic_diS_OxRdtase_DsbE"/>
</dbReference>
<dbReference type="PROSITE" id="PS51352">
    <property type="entry name" value="THIOREDOXIN_2"/>
    <property type="match status" value="1"/>
</dbReference>
<dbReference type="NCBIfam" id="TIGR00385">
    <property type="entry name" value="dsbE"/>
    <property type="match status" value="1"/>
</dbReference>
<keyword evidence="3" id="KW-0201">Cytochrome c-type biogenesis</keyword>
<feature type="domain" description="Thioredoxin" evidence="6">
    <location>
        <begin position="32"/>
        <end position="173"/>
    </location>
</feature>
<comment type="caution">
    <text evidence="7">The sequence shown here is derived from an EMBL/GenBank/DDBJ whole genome shotgun (WGS) entry which is preliminary data.</text>
</comment>
<evidence type="ECO:0000259" key="6">
    <source>
        <dbReference type="PROSITE" id="PS51352"/>
    </source>
</evidence>
<keyword evidence="4" id="KW-1015">Disulfide bond</keyword>
<dbReference type="EMBL" id="SGXM01000005">
    <property type="protein sequence ID" value="RZT36352.1"/>
    <property type="molecule type" value="Genomic_DNA"/>
</dbReference>
<sequence>MTRFLLPLAVFVAIVLALGAGLRHDPRQLPSALVGRPAPQFALPVLDAPPSAPPMVSAADLRGKVWILNVWASWCAACRSEHPLLVEFAGQSTVPLYGLNYKDTEPAARGWLRQMGDPYVHSLVDADGRVGIDFGVYGVPETYIIDRQGVVRFRQVGPVTPESLERQIKPLLRQLEQEGSHA</sequence>
<proteinExistence type="inferred from homology"/>
<dbReference type="SUPFAM" id="SSF52833">
    <property type="entry name" value="Thioredoxin-like"/>
    <property type="match status" value="1"/>
</dbReference>
<accession>A0A4Q7RVF6</accession>
<keyword evidence="8" id="KW-1185">Reference proteome</keyword>
<dbReference type="PANTHER" id="PTHR42852:SF6">
    <property type="entry name" value="THIOL:DISULFIDE INTERCHANGE PROTEIN DSBE"/>
    <property type="match status" value="1"/>
</dbReference>
<dbReference type="Gene3D" id="3.40.30.10">
    <property type="entry name" value="Glutaredoxin"/>
    <property type="match status" value="1"/>
</dbReference>
<evidence type="ECO:0000256" key="2">
    <source>
        <dbReference type="ARBA" id="ARBA00007758"/>
    </source>
</evidence>
<name>A0A4Q7RVF6_9BURK</name>
<dbReference type="InterPro" id="IPR013766">
    <property type="entry name" value="Thioredoxin_domain"/>
</dbReference>
<dbReference type="AlphaFoldDB" id="A0A4Q7RVF6"/>
<dbReference type="Proteomes" id="UP000291078">
    <property type="component" value="Unassembled WGS sequence"/>
</dbReference>
<comment type="subcellular location">
    <subcellularLocation>
        <location evidence="1">Cell envelope</location>
    </subcellularLocation>
</comment>
<dbReference type="RefSeq" id="WP_130392633.1">
    <property type="nucleotide sequence ID" value="NZ_SGXM01000005.1"/>
</dbReference>
<dbReference type="GO" id="GO:0030288">
    <property type="term" value="C:outer membrane-bounded periplasmic space"/>
    <property type="evidence" value="ECO:0007669"/>
    <property type="project" value="InterPro"/>
</dbReference>
<comment type="similarity">
    <text evidence="2">Belongs to the thioredoxin family. DsbE subfamily.</text>
</comment>
<protein>
    <submittedName>
        <fullName evidence="7">Cytochrome c biogenesis protein CcmG/thiol:disulfide interchange protein DsbE</fullName>
    </submittedName>
</protein>
<dbReference type="PROSITE" id="PS00194">
    <property type="entry name" value="THIOREDOXIN_1"/>
    <property type="match status" value="1"/>
</dbReference>
<gene>
    <name evidence="7" type="ORF">EV147_3671</name>
</gene>
<dbReference type="GO" id="GO:0017004">
    <property type="term" value="P:cytochrome complex assembly"/>
    <property type="evidence" value="ECO:0007669"/>
    <property type="project" value="UniProtKB-KW"/>
</dbReference>
<keyword evidence="5" id="KW-0676">Redox-active center</keyword>
<organism evidence="7 8">
    <name type="scientific">Cupriavidus agavae</name>
    <dbReference type="NCBI Taxonomy" id="1001822"/>
    <lineage>
        <taxon>Bacteria</taxon>
        <taxon>Pseudomonadati</taxon>
        <taxon>Pseudomonadota</taxon>
        <taxon>Betaproteobacteria</taxon>
        <taxon>Burkholderiales</taxon>
        <taxon>Burkholderiaceae</taxon>
        <taxon>Cupriavidus</taxon>
    </lineage>
</organism>
<evidence type="ECO:0000256" key="1">
    <source>
        <dbReference type="ARBA" id="ARBA00004196"/>
    </source>
</evidence>